<gene>
    <name evidence="2" type="ORF">GCM10011379_55310</name>
</gene>
<dbReference type="GO" id="GO:0003676">
    <property type="term" value="F:nucleic acid binding"/>
    <property type="evidence" value="ECO:0007669"/>
    <property type="project" value="InterPro"/>
</dbReference>
<feature type="domain" description="3'-5' exoribonuclease Rv2179c-like" evidence="1">
    <location>
        <begin position="3"/>
        <end position="160"/>
    </location>
</feature>
<name>A0A917J3I6_9BACT</name>
<proteinExistence type="predicted"/>
<dbReference type="RefSeq" id="WP_188958762.1">
    <property type="nucleotide sequence ID" value="NZ_BMIB01000006.1"/>
</dbReference>
<evidence type="ECO:0000313" key="3">
    <source>
        <dbReference type="Proteomes" id="UP000627292"/>
    </source>
</evidence>
<comment type="caution">
    <text evidence="2">The sequence shown here is derived from an EMBL/GenBank/DDBJ whole genome shotgun (WGS) entry which is preliminary data.</text>
</comment>
<dbReference type="Gene3D" id="3.30.420.10">
    <property type="entry name" value="Ribonuclease H-like superfamily/Ribonuclease H"/>
    <property type="match status" value="1"/>
</dbReference>
<dbReference type="Proteomes" id="UP000627292">
    <property type="component" value="Unassembled WGS sequence"/>
</dbReference>
<dbReference type="Pfam" id="PF16473">
    <property type="entry name" value="Rv2179c-like"/>
    <property type="match status" value="1"/>
</dbReference>
<reference evidence="2" key="2">
    <citation type="submission" date="2020-09" db="EMBL/GenBank/DDBJ databases">
        <authorList>
            <person name="Sun Q."/>
            <person name="Zhou Y."/>
        </authorList>
    </citation>
    <scope>NUCLEOTIDE SEQUENCE</scope>
    <source>
        <strain evidence="2">CGMCC 1.15290</strain>
    </source>
</reference>
<sequence>MAYIMVDTETDGPIPGDYSMISFGAVLVNEKMDQTFYGRLRPISEKFIPEALAVSGHSREETLTFDDPEKVMRDFAVWIQEVCKKDRPVFISDNNGFDWMFICWYFHHFTGTNPFGFSSQNLGSLYKGLVKDTFQTFKHLRKTAHTHHPVDDAKGNAEALLTLKKEYGLKIKL</sequence>
<organism evidence="2 3">
    <name type="scientific">Filimonas zeae</name>
    <dbReference type="NCBI Taxonomy" id="1737353"/>
    <lineage>
        <taxon>Bacteria</taxon>
        <taxon>Pseudomonadati</taxon>
        <taxon>Bacteroidota</taxon>
        <taxon>Chitinophagia</taxon>
        <taxon>Chitinophagales</taxon>
        <taxon>Chitinophagaceae</taxon>
        <taxon>Filimonas</taxon>
    </lineage>
</organism>
<dbReference type="SUPFAM" id="SSF53098">
    <property type="entry name" value="Ribonuclease H-like"/>
    <property type="match status" value="1"/>
</dbReference>
<dbReference type="InterPro" id="IPR012337">
    <property type="entry name" value="RNaseH-like_sf"/>
</dbReference>
<evidence type="ECO:0000313" key="2">
    <source>
        <dbReference type="EMBL" id="GGH82028.1"/>
    </source>
</evidence>
<keyword evidence="3" id="KW-1185">Reference proteome</keyword>
<dbReference type="AlphaFoldDB" id="A0A917J3I6"/>
<evidence type="ECO:0000259" key="1">
    <source>
        <dbReference type="Pfam" id="PF16473"/>
    </source>
</evidence>
<dbReference type="InterPro" id="IPR033390">
    <property type="entry name" value="Rv2179c-like"/>
</dbReference>
<dbReference type="InterPro" id="IPR036397">
    <property type="entry name" value="RNaseH_sf"/>
</dbReference>
<protein>
    <recommendedName>
        <fullName evidence="1">3'-5' exoribonuclease Rv2179c-like domain-containing protein</fullName>
    </recommendedName>
</protein>
<accession>A0A917J3I6</accession>
<reference evidence="2" key="1">
    <citation type="journal article" date="2014" name="Int. J. Syst. Evol. Microbiol.">
        <title>Complete genome sequence of Corynebacterium casei LMG S-19264T (=DSM 44701T), isolated from a smear-ripened cheese.</title>
        <authorList>
            <consortium name="US DOE Joint Genome Institute (JGI-PGF)"/>
            <person name="Walter F."/>
            <person name="Albersmeier A."/>
            <person name="Kalinowski J."/>
            <person name="Ruckert C."/>
        </authorList>
    </citation>
    <scope>NUCLEOTIDE SEQUENCE</scope>
    <source>
        <strain evidence="2">CGMCC 1.15290</strain>
    </source>
</reference>
<dbReference type="EMBL" id="BMIB01000006">
    <property type="protein sequence ID" value="GGH82028.1"/>
    <property type="molecule type" value="Genomic_DNA"/>
</dbReference>